<gene>
    <name evidence="1" type="ORF">WN51_08644</name>
</gene>
<evidence type="ECO:0000313" key="2">
    <source>
        <dbReference type="Proteomes" id="UP000053105"/>
    </source>
</evidence>
<name>A0A0M9A7L7_9HYME</name>
<accession>A0A0M9A7L7</accession>
<reference evidence="1 2" key="1">
    <citation type="submission" date="2015-07" db="EMBL/GenBank/DDBJ databases">
        <title>The genome of Melipona quadrifasciata.</title>
        <authorList>
            <person name="Pan H."/>
            <person name="Kapheim K."/>
        </authorList>
    </citation>
    <scope>NUCLEOTIDE SEQUENCE [LARGE SCALE GENOMIC DNA]</scope>
    <source>
        <strain evidence="1">0111107301</strain>
        <tissue evidence="1">Whole body</tissue>
    </source>
</reference>
<dbReference type="Proteomes" id="UP000053105">
    <property type="component" value="Unassembled WGS sequence"/>
</dbReference>
<organism evidence="1 2">
    <name type="scientific">Melipona quadrifasciata</name>
    <dbReference type="NCBI Taxonomy" id="166423"/>
    <lineage>
        <taxon>Eukaryota</taxon>
        <taxon>Metazoa</taxon>
        <taxon>Ecdysozoa</taxon>
        <taxon>Arthropoda</taxon>
        <taxon>Hexapoda</taxon>
        <taxon>Insecta</taxon>
        <taxon>Pterygota</taxon>
        <taxon>Neoptera</taxon>
        <taxon>Endopterygota</taxon>
        <taxon>Hymenoptera</taxon>
        <taxon>Apocrita</taxon>
        <taxon>Aculeata</taxon>
        <taxon>Apoidea</taxon>
        <taxon>Anthophila</taxon>
        <taxon>Apidae</taxon>
        <taxon>Melipona</taxon>
    </lineage>
</organism>
<dbReference type="AlphaFoldDB" id="A0A0M9A7L7"/>
<sequence>MEVTLDLSRSLRETRSSTCVEDCPIFSTRKEEESWSERRERRKSTNCAVCSLQRNMLVRIRNGEESYLDGSYGLSSRFTKRYEQQLLSRRLRLQKVEPNRTYNARQSLTKMSEMLRCESSKGAINTVAMPLCAVYQTLLTAGSVLGNF</sequence>
<protein>
    <submittedName>
        <fullName evidence="1">Uncharacterized protein</fullName>
    </submittedName>
</protein>
<evidence type="ECO:0000313" key="1">
    <source>
        <dbReference type="EMBL" id="KOX78885.1"/>
    </source>
</evidence>
<dbReference type="EMBL" id="KQ435719">
    <property type="protein sequence ID" value="KOX78885.1"/>
    <property type="molecule type" value="Genomic_DNA"/>
</dbReference>
<keyword evidence="2" id="KW-1185">Reference proteome</keyword>
<proteinExistence type="predicted"/>